<dbReference type="KEGG" id="oni:Osc7112_6166"/>
<evidence type="ECO:0000313" key="2">
    <source>
        <dbReference type="Proteomes" id="UP000010478"/>
    </source>
</evidence>
<sequence>MSTIRLQLAEYLKCRGFTPENLVEAVGETLNPETVYQLIEKAENLSHLDLSVLATIIDGLSKLNGFPVGIAEVLIFFPDISEETLAKSTWRQLYLVDNEIPPYDWGDVDPMKLGQPVRYIPGLGIVILDNESATTSKENIQQFTRITSDSEFMAGKPCIRNLPITVETIISMMASHYSTAEIRQTYPELEEEDFKEVLAYAAWRIKETNLLDISNKKIEKICESAT</sequence>
<dbReference type="Gene3D" id="1.10.10.10">
    <property type="entry name" value="Winged helix-like DNA-binding domain superfamily/Winged helix DNA-binding domain"/>
    <property type="match status" value="1"/>
</dbReference>
<dbReference type="eggNOG" id="COG2442">
    <property type="taxonomic scope" value="Bacteria"/>
</dbReference>
<keyword evidence="2" id="KW-1185">Reference proteome</keyword>
<dbReference type="RefSeq" id="WP_015179546.1">
    <property type="nucleotide sequence ID" value="NC_019729.1"/>
</dbReference>
<gene>
    <name evidence="1" type="ORF">Osc7112_6166</name>
</gene>
<dbReference type="AlphaFoldDB" id="K9VSX8"/>
<dbReference type="SUPFAM" id="SSF46689">
    <property type="entry name" value="Homeodomain-like"/>
    <property type="match status" value="1"/>
</dbReference>
<dbReference type="InterPro" id="IPR036388">
    <property type="entry name" value="WH-like_DNA-bd_sf"/>
</dbReference>
<dbReference type="STRING" id="179408.Osc7112_6166"/>
<dbReference type="InterPro" id="IPR007367">
    <property type="entry name" value="DUF433"/>
</dbReference>
<dbReference type="InterPro" id="IPR009057">
    <property type="entry name" value="Homeodomain-like_sf"/>
</dbReference>
<dbReference type="Pfam" id="PF04255">
    <property type="entry name" value="DUF433"/>
    <property type="match status" value="1"/>
</dbReference>
<organism evidence="1 2">
    <name type="scientific">Phormidium nigroviride PCC 7112</name>
    <dbReference type="NCBI Taxonomy" id="179408"/>
    <lineage>
        <taxon>Bacteria</taxon>
        <taxon>Bacillati</taxon>
        <taxon>Cyanobacteriota</taxon>
        <taxon>Cyanophyceae</taxon>
        <taxon>Oscillatoriophycideae</taxon>
        <taxon>Oscillatoriales</taxon>
        <taxon>Oscillatoriaceae</taxon>
        <taxon>Phormidium</taxon>
    </lineage>
</organism>
<evidence type="ECO:0000313" key="1">
    <source>
        <dbReference type="EMBL" id="AFZ10350.1"/>
    </source>
</evidence>
<dbReference type="HOGENOM" id="CLU_1223746_0_0_3"/>
<proteinExistence type="predicted"/>
<accession>K9VSX8</accession>
<name>K9VSX8_9CYAN</name>
<dbReference type="EMBL" id="CP003614">
    <property type="protein sequence ID" value="AFZ10350.1"/>
    <property type="molecule type" value="Genomic_DNA"/>
</dbReference>
<reference evidence="1 2" key="1">
    <citation type="submission" date="2012-05" db="EMBL/GenBank/DDBJ databases">
        <title>Finished chromosome of genome of Oscillatoria sp. PCC 7112.</title>
        <authorList>
            <consortium name="US DOE Joint Genome Institute"/>
            <person name="Gugger M."/>
            <person name="Coursin T."/>
            <person name="Rippka R."/>
            <person name="Tandeau De Marsac N."/>
            <person name="Huntemann M."/>
            <person name="Wei C.-L."/>
            <person name="Han J."/>
            <person name="Detter J.C."/>
            <person name="Han C."/>
            <person name="Tapia R."/>
            <person name="Davenport K."/>
            <person name="Daligault H."/>
            <person name="Erkkila T."/>
            <person name="Gu W."/>
            <person name="Munk A.C.C."/>
            <person name="Teshima H."/>
            <person name="Xu Y."/>
            <person name="Chain P."/>
            <person name="Chen A."/>
            <person name="Krypides N."/>
            <person name="Mavromatis K."/>
            <person name="Markowitz V."/>
            <person name="Szeto E."/>
            <person name="Ivanova N."/>
            <person name="Mikhailova N."/>
            <person name="Ovchinnikova G."/>
            <person name="Pagani I."/>
            <person name="Pati A."/>
            <person name="Goodwin L."/>
            <person name="Peters L."/>
            <person name="Pitluck S."/>
            <person name="Woyke T."/>
            <person name="Kerfeld C."/>
        </authorList>
    </citation>
    <scope>NUCLEOTIDE SEQUENCE [LARGE SCALE GENOMIC DNA]</scope>
    <source>
        <strain evidence="1 2">PCC 7112</strain>
    </source>
</reference>
<evidence type="ECO:0008006" key="3">
    <source>
        <dbReference type="Google" id="ProtNLM"/>
    </source>
</evidence>
<dbReference type="Proteomes" id="UP000010478">
    <property type="component" value="Chromosome"/>
</dbReference>
<protein>
    <recommendedName>
        <fullName evidence="3">DUF433 domain-containing protein</fullName>
    </recommendedName>
</protein>